<evidence type="ECO:0000313" key="1">
    <source>
        <dbReference type="EMBL" id="MDP9867617.1"/>
    </source>
</evidence>
<protein>
    <submittedName>
        <fullName evidence="1">Uncharacterized protein</fullName>
    </submittedName>
</protein>
<keyword evidence="2" id="KW-1185">Reference proteome</keyword>
<comment type="caution">
    <text evidence="1">The sequence shown here is derived from an EMBL/GenBank/DDBJ whole genome shotgun (WGS) entry which is preliminary data.</text>
</comment>
<proteinExistence type="predicted"/>
<organism evidence="1 2">
    <name type="scientific">Streptosporangium brasiliense</name>
    <dbReference type="NCBI Taxonomy" id="47480"/>
    <lineage>
        <taxon>Bacteria</taxon>
        <taxon>Bacillati</taxon>
        <taxon>Actinomycetota</taxon>
        <taxon>Actinomycetes</taxon>
        <taxon>Streptosporangiales</taxon>
        <taxon>Streptosporangiaceae</taxon>
        <taxon>Streptosporangium</taxon>
    </lineage>
</organism>
<reference evidence="1 2" key="1">
    <citation type="submission" date="2023-07" db="EMBL/GenBank/DDBJ databases">
        <title>Sequencing the genomes of 1000 actinobacteria strains.</title>
        <authorList>
            <person name="Klenk H.-P."/>
        </authorList>
    </citation>
    <scope>NUCLEOTIDE SEQUENCE [LARGE SCALE GENOMIC DNA]</scope>
    <source>
        <strain evidence="1 2">DSM 44109</strain>
    </source>
</reference>
<gene>
    <name evidence="1" type="ORF">J2S55_006883</name>
</gene>
<sequence length="149" mass="16974">MGGSAWAYFTPYQQDVSVALAAAHERAFQEGDYFWLYDGRWGSPQRPRPSTVEELWQDEGVQHSFTHSVLDVFEVLGEGEEPEVCAARPLTPEETTRLFGTSKPTRVDFERAHDEVDSVIEERGHACYTALYDERRRPSEIAFWGVTGD</sequence>
<evidence type="ECO:0000313" key="2">
    <source>
        <dbReference type="Proteomes" id="UP001230426"/>
    </source>
</evidence>
<dbReference type="Proteomes" id="UP001230426">
    <property type="component" value="Unassembled WGS sequence"/>
</dbReference>
<dbReference type="RefSeq" id="WP_306869426.1">
    <property type="nucleotide sequence ID" value="NZ_JAUSRB010000002.1"/>
</dbReference>
<name>A0ABT9RED5_9ACTN</name>
<accession>A0ABT9RED5</accession>
<dbReference type="EMBL" id="JAUSRB010000002">
    <property type="protein sequence ID" value="MDP9867617.1"/>
    <property type="molecule type" value="Genomic_DNA"/>
</dbReference>